<gene>
    <name evidence="1" type="ORF">F0562_003137</name>
</gene>
<evidence type="ECO:0000313" key="2">
    <source>
        <dbReference type="Proteomes" id="UP000325577"/>
    </source>
</evidence>
<reference evidence="1 2" key="1">
    <citation type="submission" date="2019-09" db="EMBL/GenBank/DDBJ databases">
        <title>A chromosome-level genome assembly of the Chinese tupelo Nyssa sinensis.</title>
        <authorList>
            <person name="Yang X."/>
            <person name="Kang M."/>
            <person name="Yang Y."/>
            <person name="Xiong H."/>
            <person name="Wang M."/>
            <person name="Zhang Z."/>
            <person name="Wang Z."/>
            <person name="Wu H."/>
            <person name="Ma T."/>
            <person name="Liu J."/>
            <person name="Xi Z."/>
        </authorList>
    </citation>
    <scope>NUCLEOTIDE SEQUENCE [LARGE SCALE GENOMIC DNA]</scope>
    <source>
        <strain evidence="1">J267</strain>
        <tissue evidence="1">Leaf</tissue>
    </source>
</reference>
<dbReference type="Proteomes" id="UP000325577">
    <property type="component" value="Linkage Group LG1"/>
</dbReference>
<name>A0A5J5BVK0_9ASTE</name>
<dbReference type="OrthoDB" id="1751887at2759"/>
<dbReference type="AlphaFoldDB" id="A0A5J5BVK0"/>
<protein>
    <submittedName>
        <fullName evidence="1">Uncharacterized protein</fullName>
    </submittedName>
</protein>
<dbReference type="EMBL" id="CM018032">
    <property type="protein sequence ID" value="KAA8546726.1"/>
    <property type="molecule type" value="Genomic_DNA"/>
</dbReference>
<accession>A0A5J5BVK0</accession>
<keyword evidence="2" id="KW-1185">Reference proteome</keyword>
<proteinExistence type="predicted"/>
<evidence type="ECO:0000313" key="1">
    <source>
        <dbReference type="EMBL" id="KAA8546726.1"/>
    </source>
</evidence>
<sequence>MTSQGLVVDGGGERKGIVGMLGNGVAGHGGTVTFGSVGMAGIAGIAGKVEPVGNVAVGRVGIAGNEGNVTLGRGGIVGSVVGGKGVSVEGF</sequence>
<organism evidence="1 2">
    <name type="scientific">Nyssa sinensis</name>
    <dbReference type="NCBI Taxonomy" id="561372"/>
    <lineage>
        <taxon>Eukaryota</taxon>
        <taxon>Viridiplantae</taxon>
        <taxon>Streptophyta</taxon>
        <taxon>Embryophyta</taxon>
        <taxon>Tracheophyta</taxon>
        <taxon>Spermatophyta</taxon>
        <taxon>Magnoliopsida</taxon>
        <taxon>eudicotyledons</taxon>
        <taxon>Gunneridae</taxon>
        <taxon>Pentapetalae</taxon>
        <taxon>asterids</taxon>
        <taxon>Cornales</taxon>
        <taxon>Nyssaceae</taxon>
        <taxon>Nyssa</taxon>
    </lineage>
</organism>